<protein>
    <submittedName>
        <fullName evidence="1">Uncharacterized protein</fullName>
    </submittedName>
</protein>
<proteinExistence type="predicted"/>
<sequence>MSFHNYNCNITNQINGAQIIGVSADQDLSAVAKEIEKFSDVIRHDNSITHEQLLSVFSALNDIRCEIQSNSPSKIIIDRSILALGRFASASKLISKIKSILDAMS</sequence>
<dbReference type="AlphaFoldDB" id="A0A450XG53"/>
<organism evidence="1">
    <name type="scientific">Candidatus Kentrum sp. MB</name>
    <dbReference type="NCBI Taxonomy" id="2138164"/>
    <lineage>
        <taxon>Bacteria</taxon>
        <taxon>Pseudomonadati</taxon>
        <taxon>Pseudomonadota</taxon>
        <taxon>Gammaproteobacteria</taxon>
        <taxon>Candidatus Kentrum</taxon>
    </lineage>
</organism>
<name>A0A450XG53_9GAMM</name>
<gene>
    <name evidence="1" type="ORF">BECKMB1821G_GA0114241_103526</name>
</gene>
<accession>A0A450XG53</accession>
<dbReference type="EMBL" id="CAADFO010000035">
    <property type="protein sequence ID" value="VFK28280.1"/>
    <property type="molecule type" value="Genomic_DNA"/>
</dbReference>
<evidence type="ECO:0000313" key="1">
    <source>
        <dbReference type="EMBL" id="VFK28280.1"/>
    </source>
</evidence>
<reference evidence="1" key="1">
    <citation type="submission" date="2019-02" db="EMBL/GenBank/DDBJ databases">
        <authorList>
            <person name="Gruber-Vodicka R. H."/>
            <person name="Seah K. B. B."/>
        </authorList>
    </citation>
    <scope>NUCLEOTIDE SEQUENCE</scope>
    <source>
        <strain evidence="1">BECK_BZ197</strain>
    </source>
</reference>